<dbReference type="STRING" id="909626.AQJ91_42580"/>
<dbReference type="OrthoDB" id="4297532at2"/>
<gene>
    <name evidence="1" type="ORF">AQJ91_42580</name>
</gene>
<evidence type="ECO:0000313" key="2">
    <source>
        <dbReference type="Proteomes" id="UP000053260"/>
    </source>
</evidence>
<comment type="caution">
    <text evidence="1">The sequence shown here is derived from an EMBL/GenBank/DDBJ whole genome shotgun (WGS) entry which is preliminary data.</text>
</comment>
<dbReference type="AlphaFoldDB" id="A0A101UQY3"/>
<dbReference type="RefSeq" id="WP_067033673.1">
    <property type="nucleotide sequence ID" value="NZ_KQ949120.1"/>
</dbReference>
<name>A0A101UQY3_9ACTN</name>
<accession>A0A101UQY3</accession>
<reference evidence="1 2" key="1">
    <citation type="submission" date="2015-10" db="EMBL/GenBank/DDBJ databases">
        <title>Draft genome sequence of Streptomyces sp. RV15, isolated from a marine sponge.</title>
        <authorList>
            <person name="Ruckert C."/>
            <person name="Abdelmohsen U.R."/>
            <person name="Winkler A."/>
            <person name="Hentschel U."/>
            <person name="Kalinowski J."/>
            <person name="Kampfer P."/>
            <person name="Glaeser S."/>
        </authorList>
    </citation>
    <scope>NUCLEOTIDE SEQUENCE [LARGE SCALE GENOMIC DNA]</scope>
    <source>
        <strain evidence="1 2">RV15</strain>
    </source>
</reference>
<dbReference type="EMBL" id="LMXB01000118">
    <property type="protein sequence ID" value="KUO15241.1"/>
    <property type="molecule type" value="Genomic_DNA"/>
</dbReference>
<organism evidence="1 2">
    <name type="scientific">Streptomyces dysideae</name>
    <dbReference type="NCBI Taxonomy" id="909626"/>
    <lineage>
        <taxon>Bacteria</taxon>
        <taxon>Bacillati</taxon>
        <taxon>Actinomycetota</taxon>
        <taxon>Actinomycetes</taxon>
        <taxon>Kitasatosporales</taxon>
        <taxon>Streptomycetaceae</taxon>
        <taxon>Streptomyces</taxon>
    </lineage>
</organism>
<evidence type="ECO:0000313" key="1">
    <source>
        <dbReference type="EMBL" id="KUO15241.1"/>
    </source>
</evidence>
<sequence>MPDHFPDDVTPTPDDIRDAAETLSQLTEYLRTNPDLRTALALMEPLLDEYAGLPIQLGDTLRAFARALTDNPTIPHGAAPTLVADLRSAAWEQTGHHSLHYTLDELRAILRSELGTAQGRS</sequence>
<protein>
    <submittedName>
        <fullName evidence="1">Uncharacterized protein</fullName>
    </submittedName>
</protein>
<proteinExistence type="predicted"/>
<dbReference type="Proteomes" id="UP000053260">
    <property type="component" value="Unassembled WGS sequence"/>
</dbReference>
<keyword evidence="2" id="KW-1185">Reference proteome</keyword>